<dbReference type="Proteomes" id="UP000757435">
    <property type="component" value="Unassembled WGS sequence"/>
</dbReference>
<evidence type="ECO:0000313" key="2">
    <source>
        <dbReference type="Proteomes" id="UP000757435"/>
    </source>
</evidence>
<sequence>MASFSNEIFKHQDWLSPPSSLLLNLLERSIAPVGSIAGTCEAIDFHLIDALPNSDRGIIPNNPRCDHTTHRKTPVRASSTWCSPFLRARLAIADAHRRNYRRLATPIAI</sequence>
<reference evidence="1" key="1">
    <citation type="submission" date="2021-05" db="EMBL/GenBank/DDBJ databases">
        <authorList>
            <person name="Pietrasiak N."/>
            <person name="Ward R."/>
            <person name="Stajich J.E."/>
            <person name="Kurbessoian T."/>
        </authorList>
    </citation>
    <scope>NUCLEOTIDE SEQUENCE</scope>
    <source>
        <strain evidence="1">UHER 2000/2452</strain>
    </source>
</reference>
<organism evidence="1 2">
    <name type="scientific">Drouetiella hepatica Uher 2000/2452</name>
    <dbReference type="NCBI Taxonomy" id="904376"/>
    <lineage>
        <taxon>Bacteria</taxon>
        <taxon>Bacillati</taxon>
        <taxon>Cyanobacteriota</taxon>
        <taxon>Cyanophyceae</taxon>
        <taxon>Oculatellales</taxon>
        <taxon>Oculatellaceae</taxon>
        <taxon>Drouetiella</taxon>
    </lineage>
</organism>
<dbReference type="AlphaFoldDB" id="A0A951QDB9"/>
<name>A0A951QDB9_9CYAN</name>
<dbReference type="EMBL" id="JAHHHD010000020">
    <property type="protein sequence ID" value="MBW4660400.1"/>
    <property type="molecule type" value="Genomic_DNA"/>
</dbReference>
<reference evidence="1" key="2">
    <citation type="journal article" date="2022" name="Microbiol. Resour. Announc.">
        <title>Metagenome Sequencing to Explore Phylogenomics of Terrestrial Cyanobacteria.</title>
        <authorList>
            <person name="Ward R.D."/>
            <person name="Stajich J.E."/>
            <person name="Johansen J.R."/>
            <person name="Huntemann M."/>
            <person name="Clum A."/>
            <person name="Foster B."/>
            <person name="Foster B."/>
            <person name="Roux S."/>
            <person name="Palaniappan K."/>
            <person name="Varghese N."/>
            <person name="Mukherjee S."/>
            <person name="Reddy T.B.K."/>
            <person name="Daum C."/>
            <person name="Copeland A."/>
            <person name="Chen I.A."/>
            <person name="Ivanova N.N."/>
            <person name="Kyrpides N.C."/>
            <person name="Shapiro N."/>
            <person name="Eloe-Fadrosh E.A."/>
            <person name="Pietrasiak N."/>
        </authorList>
    </citation>
    <scope>NUCLEOTIDE SEQUENCE</scope>
    <source>
        <strain evidence="1">UHER 2000/2452</strain>
    </source>
</reference>
<gene>
    <name evidence="1" type="ORF">KME15_17135</name>
</gene>
<accession>A0A951QDB9</accession>
<protein>
    <submittedName>
        <fullName evidence="1">Uncharacterized protein</fullName>
    </submittedName>
</protein>
<comment type="caution">
    <text evidence="1">The sequence shown here is derived from an EMBL/GenBank/DDBJ whole genome shotgun (WGS) entry which is preliminary data.</text>
</comment>
<proteinExistence type="predicted"/>
<evidence type="ECO:0000313" key="1">
    <source>
        <dbReference type="EMBL" id="MBW4660400.1"/>
    </source>
</evidence>